<sequence length="306" mass="34667">MLLKLSIVALLLATGYISFMSFIYKPASTVNLGLYDPDDTYSTESRVSIENVFFSWNDAPEGITNSINTVIGRGRIPILTLEPWPLNKDDTPDQFLQSVIAGNFDQTIRSVCEVVGSSGDTIFIRWGHEMELKTVRYPWAGSNPDLYIQAYQHFVNSCRAVSPSIRYIWSPAGDKGLEKYWPGENFVDYIGLSVFSYDEWEKENIGRQRSFHEILAGKYNRVVKYKKPIIVAELGVTGSEKHKFDWLKAARQSFRSFSNLKAVVYFNKIDSEGVWGPNLQPPDWSVTPNSLTPILETITLPVSKTL</sequence>
<accession>A0A1F4VME4</accession>
<evidence type="ECO:0000313" key="8">
    <source>
        <dbReference type="Proteomes" id="UP000178964"/>
    </source>
</evidence>
<keyword evidence="5" id="KW-1133">Transmembrane helix</keyword>
<dbReference type="SUPFAM" id="SSF51445">
    <property type="entry name" value="(Trans)glycosidases"/>
    <property type="match status" value="1"/>
</dbReference>
<feature type="transmembrane region" description="Helical" evidence="5">
    <location>
        <begin position="7"/>
        <end position="24"/>
    </location>
</feature>
<dbReference type="GO" id="GO:0006080">
    <property type="term" value="P:substituted mannan metabolic process"/>
    <property type="evidence" value="ECO:0007669"/>
    <property type="project" value="InterPro"/>
</dbReference>
<feature type="active site" description="Nucleophile" evidence="4">
    <location>
        <position position="233"/>
    </location>
</feature>
<keyword evidence="5" id="KW-0812">Transmembrane</keyword>
<evidence type="ECO:0000313" key="7">
    <source>
        <dbReference type="EMBL" id="OGC58407.1"/>
    </source>
</evidence>
<dbReference type="PANTHER" id="PTHR40079:SF4">
    <property type="entry name" value="GH26 DOMAIN-CONTAINING PROTEIN-RELATED"/>
    <property type="match status" value="1"/>
</dbReference>
<feature type="domain" description="GH26" evidence="6">
    <location>
        <begin position="1"/>
        <end position="289"/>
    </location>
</feature>
<comment type="caution">
    <text evidence="7">The sequence shown here is derived from an EMBL/GenBank/DDBJ whole genome shotgun (WGS) entry which is preliminary data.</text>
</comment>
<proteinExistence type="inferred from homology"/>
<dbReference type="EMBL" id="MEVK01000037">
    <property type="protein sequence ID" value="OGC58407.1"/>
    <property type="molecule type" value="Genomic_DNA"/>
</dbReference>
<dbReference type="STRING" id="1802627.A3A70_00135"/>
<organism evidence="7 8">
    <name type="scientific">candidate division WWE3 bacterium RIFCSPLOWO2_01_FULL_42_11</name>
    <dbReference type="NCBI Taxonomy" id="1802627"/>
    <lineage>
        <taxon>Bacteria</taxon>
        <taxon>Katanobacteria</taxon>
    </lineage>
</organism>
<dbReference type="InterPro" id="IPR000805">
    <property type="entry name" value="Glyco_hydro_26"/>
</dbReference>
<evidence type="ECO:0000256" key="2">
    <source>
        <dbReference type="ARBA" id="ARBA00022801"/>
    </source>
</evidence>
<evidence type="ECO:0000259" key="6">
    <source>
        <dbReference type="PROSITE" id="PS51764"/>
    </source>
</evidence>
<dbReference type="InterPro" id="IPR017853">
    <property type="entry name" value="GH"/>
</dbReference>
<evidence type="ECO:0000256" key="1">
    <source>
        <dbReference type="ARBA" id="ARBA00007754"/>
    </source>
</evidence>
<gene>
    <name evidence="7" type="ORF">A3A70_00135</name>
</gene>
<dbReference type="GO" id="GO:0016985">
    <property type="term" value="F:mannan endo-1,4-beta-mannosidase activity"/>
    <property type="evidence" value="ECO:0007669"/>
    <property type="project" value="InterPro"/>
</dbReference>
<evidence type="ECO:0000256" key="4">
    <source>
        <dbReference type="PROSITE-ProRule" id="PRU01100"/>
    </source>
</evidence>
<name>A0A1F4VME4_UNCKA</name>
<protein>
    <recommendedName>
        <fullName evidence="6">GH26 domain-containing protein</fullName>
    </recommendedName>
</protein>
<comment type="similarity">
    <text evidence="1 4">Belongs to the glycosyl hydrolase 26 family.</text>
</comment>
<dbReference type="PANTHER" id="PTHR40079">
    <property type="entry name" value="MANNAN ENDO-1,4-BETA-MANNOSIDASE E-RELATED"/>
    <property type="match status" value="1"/>
</dbReference>
<dbReference type="AlphaFoldDB" id="A0A1F4VME4"/>
<feature type="active site" description="Proton donor" evidence="4">
    <location>
        <position position="129"/>
    </location>
</feature>
<dbReference type="InterPro" id="IPR022790">
    <property type="entry name" value="GH26_dom"/>
</dbReference>
<dbReference type="Gene3D" id="3.20.20.80">
    <property type="entry name" value="Glycosidases"/>
    <property type="match status" value="1"/>
</dbReference>
<evidence type="ECO:0000256" key="5">
    <source>
        <dbReference type="SAM" id="Phobius"/>
    </source>
</evidence>
<dbReference type="PROSITE" id="PS51764">
    <property type="entry name" value="GH26"/>
    <property type="match status" value="1"/>
</dbReference>
<keyword evidence="5" id="KW-0472">Membrane</keyword>
<keyword evidence="3 4" id="KW-0326">Glycosidase</keyword>
<keyword evidence="2 4" id="KW-0378">Hydrolase</keyword>
<dbReference type="Proteomes" id="UP000178964">
    <property type="component" value="Unassembled WGS sequence"/>
</dbReference>
<reference evidence="7 8" key="1">
    <citation type="journal article" date="2016" name="Nat. Commun.">
        <title>Thousands of microbial genomes shed light on interconnected biogeochemical processes in an aquifer system.</title>
        <authorList>
            <person name="Anantharaman K."/>
            <person name="Brown C.T."/>
            <person name="Hug L.A."/>
            <person name="Sharon I."/>
            <person name="Castelle C.J."/>
            <person name="Probst A.J."/>
            <person name="Thomas B.C."/>
            <person name="Singh A."/>
            <person name="Wilkins M.J."/>
            <person name="Karaoz U."/>
            <person name="Brodie E.L."/>
            <person name="Williams K.H."/>
            <person name="Hubbard S.S."/>
            <person name="Banfield J.F."/>
        </authorList>
    </citation>
    <scope>NUCLEOTIDE SEQUENCE [LARGE SCALE GENOMIC DNA]</scope>
</reference>
<evidence type="ECO:0000256" key="3">
    <source>
        <dbReference type="ARBA" id="ARBA00023295"/>
    </source>
</evidence>